<proteinExistence type="inferred from homology"/>
<dbReference type="GO" id="GO:0006400">
    <property type="term" value="P:tRNA modification"/>
    <property type="evidence" value="ECO:0007669"/>
    <property type="project" value="TreeGrafter"/>
</dbReference>
<comment type="caution">
    <text evidence="15">The sequence shown here is derived from an EMBL/GenBank/DDBJ whole genome shotgun (WGS) entry which is preliminary data.</text>
</comment>
<feature type="site" description="Interaction with substrate tRNA" evidence="10">
    <location>
        <position position="125"/>
    </location>
</feature>
<comment type="subunit">
    <text evidence="10">Monomer.</text>
</comment>
<evidence type="ECO:0000256" key="1">
    <source>
        <dbReference type="ARBA" id="ARBA00001946"/>
    </source>
</evidence>
<feature type="region of interest" description="Interaction with substrate tRNA" evidence="10">
    <location>
        <begin position="183"/>
        <end position="187"/>
    </location>
</feature>
<dbReference type="HAMAP" id="MF_00185">
    <property type="entry name" value="IPP_trans"/>
    <property type="match status" value="1"/>
</dbReference>
<accession>A0A8J7C151</accession>
<keyword evidence="4 10" id="KW-0808">Transferase</keyword>
<comment type="catalytic activity">
    <reaction evidence="9 10 11">
        <text>adenosine(37) in tRNA + dimethylallyl diphosphate = N(6)-dimethylallyladenosine(37) in tRNA + diphosphate</text>
        <dbReference type="Rhea" id="RHEA:26482"/>
        <dbReference type="Rhea" id="RHEA-COMP:10162"/>
        <dbReference type="Rhea" id="RHEA-COMP:10375"/>
        <dbReference type="ChEBI" id="CHEBI:33019"/>
        <dbReference type="ChEBI" id="CHEBI:57623"/>
        <dbReference type="ChEBI" id="CHEBI:74411"/>
        <dbReference type="ChEBI" id="CHEBI:74415"/>
        <dbReference type="EC" id="2.5.1.75"/>
    </reaction>
</comment>
<evidence type="ECO:0000256" key="3">
    <source>
        <dbReference type="ARBA" id="ARBA00005842"/>
    </source>
</evidence>
<keyword evidence="6 10" id="KW-0547">Nucleotide-binding</keyword>
<evidence type="ECO:0000256" key="4">
    <source>
        <dbReference type="ARBA" id="ARBA00022679"/>
    </source>
</evidence>
<keyword evidence="5 10" id="KW-0819">tRNA processing</keyword>
<comment type="caution">
    <text evidence="10">Lacks conserved residue(s) required for the propagation of feature annotation.</text>
</comment>
<evidence type="ECO:0000256" key="6">
    <source>
        <dbReference type="ARBA" id="ARBA00022741"/>
    </source>
</evidence>
<evidence type="ECO:0000256" key="2">
    <source>
        <dbReference type="ARBA" id="ARBA00003213"/>
    </source>
</evidence>
<dbReference type="EC" id="2.5.1.75" evidence="10"/>
<dbReference type="InterPro" id="IPR027417">
    <property type="entry name" value="P-loop_NTPase"/>
</dbReference>
<comment type="similarity">
    <text evidence="3 10 13">Belongs to the IPP transferase family.</text>
</comment>
<dbReference type="SUPFAM" id="SSF52540">
    <property type="entry name" value="P-loop containing nucleoside triphosphate hydrolases"/>
    <property type="match status" value="2"/>
</dbReference>
<dbReference type="Proteomes" id="UP000648239">
    <property type="component" value="Unassembled WGS sequence"/>
</dbReference>
<dbReference type="PANTHER" id="PTHR11088">
    <property type="entry name" value="TRNA DIMETHYLALLYLTRANSFERASE"/>
    <property type="match status" value="1"/>
</dbReference>
<protein>
    <recommendedName>
        <fullName evidence="10">tRNA dimethylallyltransferase</fullName>
        <ecNumber evidence="10">2.5.1.75</ecNumber>
    </recommendedName>
    <alternativeName>
        <fullName evidence="10">Dimethylallyl diphosphate:tRNA dimethylallyltransferase</fullName>
        <shortName evidence="10">DMAPP:tRNA dimethylallyltransferase</shortName>
        <shortName evidence="10">DMATase</shortName>
    </alternativeName>
    <alternativeName>
        <fullName evidence="10">Isopentenyl-diphosphate:tRNA isopentenyltransferase</fullName>
        <shortName evidence="10">IPP transferase</shortName>
        <shortName evidence="10">IPPT</shortName>
        <shortName evidence="10">IPTase</shortName>
    </alternativeName>
</protein>
<evidence type="ECO:0000256" key="5">
    <source>
        <dbReference type="ARBA" id="ARBA00022694"/>
    </source>
</evidence>
<dbReference type="PANTHER" id="PTHR11088:SF60">
    <property type="entry name" value="TRNA DIMETHYLALLYLTRANSFERASE"/>
    <property type="match status" value="1"/>
</dbReference>
<evidence type="ECO:0000256" key="14">
    <source>
        <dbReference type="SAM" id="MobiDB-lite"/>
    </source>
</evidence>
<dbReference type="InterPro" id="IPR018022">
    <property type="entry name" value="IPT"/>
</dbReference>
<sequence>MYGPSSGGPERVQGPEEHRVPVQVDRSPILVIAGPTGTGKTALALAVASEFQGEIVGCDALQVYRRFDTATAKPSREERSRAPYHLVDCVDPMVDYTLADYVVDADRAVAGIHGRGRLPIVAGGTGMYLRGLLKGILPAPARAPELRIRLNGMIARFGPVRMHRWLGSLDPASAARLPPADVQRVVRGIEIALTGERPWSSALVREGTWDSGEERYPTLKIGLHMERTALVRRIEARVDSFFEAGLIDEVRSLLASGVPEDANAFKAIGYREVLAMLGNRLPPDQVRDEVKKNTRRYSKRQRTWFRKEPGMHWLDMGRGVEEVASDVIRLVRDHGGLLPSG</sequence>
<evidence type="ECO:0000256" key="12">
    <source>
        <dbReference type="RuleBase" id="RU003784"/>
    </source>
</evidence>
<dbReference type="AlphaFoldDB" id="A0A8J7C151"/>
<evidence type="ECO:0000256" key="11">
    <source>
        <dbReference type="RuleBase" id="RU003783"/>
    </source>
</evidence>
<reference evidence="15 16" key="1">
    <citation type="submission" date="2020-08" db="EMBL/GenBank/DDBJ databases">
        <title>Acidobacteriota in marine sediments use diverse sulfur dissimilation pathways.</title>
        <authorList>
            <person name="Wasmund K."/>
        </authorList>
    </citation>
    <scope>NUCLEOTIDE SEQUENCE [LARGE SCALE GENOMIC DNA]</scope>
    <source>
        <strain evidence="15">MAG AM4</strain>
    </source>
</reference>
<comment type="cofactor">
    <cofactor evidence="1 10">
        <name>Mg(2+)</name>
        <dbReference type="ChEBI" id="CHEBI:18420"/>
    </cofactor>
</comment>
<evidence type="ECO:0000313" key="15">
    <source>
        <dbReference type="EMBL" id="MBD3866600.1"/>
    </source>
</evidence>
<dbReference type="CDD" id="cd02019">
    <property type="entry name" value="NK"/>
    <property type="match status" value="1"/>
</dbReference>
<evidence type="ECO:0000256" key="9">
    <source>
        <dbReference type="ARBA" id="ARBA00049563"/>
    </source>
</evidence>
<feature type="region of interest" description="Disordered" evidence="14">
    <location>
        <begin position="1"/>
        <end position="20"/>
    </location>
</feature>
<feature type="site" description="Interaction with substrate tRNA" evidence="10">
    <location>
        <position position="149"/>
    </location>
</feature>
<dbReference type="InterPro" id="IPR039657">
    <property type="entry name" value="Dimethylallyltransferase"/>
</dbReference>
<feature type="binding site" evidence="10">
    <location>
        <begin position="36"/>
        <end position="41"/>
    </location>
    <ligand>
        <name>substrate</name>
    </ligand>
</feature>
<feature type="binding site" evidence="10">
    <location>
        <begin position="34"/>
        <end position="41"/>
    </location>
    <ligand>
        <name>ATP</name>
        <dbReference type="ChEBI" id="CHEBI:30616"/>
    </ligand>
</feature>
<comment type="function">
    <text evidence="2 10 12">Catalyzes the transfer of a dimethylallyl group onto the adenine at position 37 in tRNAs that read codons beginning with uridine, leading to the formation of N6-(dimethylallyl)adenosine (i(6)A).</text>
</comment>
<dbReference type="EMBL" id="JACXWD010000001">
    <property type="protein sequence ID" value="MBD3866600.1"/>
    <property type="molecule type" value="Genomic_DNA"/>
</dbReference>
<dbReference type="GO" id="GO:0052381">
    <property type="term" value="F:tRNA dimethylallyltransferase activity"/>
    <property type="evidence" value="ECO:0007669"/>
    <property type="project" value="UniProtKB-UniRule"/>
</dbReference>
<name>A0A8J7C151_9BACT</name>
<evidence type="ECO:0000256" key="7">
    <source>
        <dbReference type="ARBA" id="ARBA00022840"/>
    </source>
</evidence>
<evidence type="ECO:0000256" key="8">
    <source>
        <dbReference type="ARBA" id="ARBA00022842"/>
    </source>
</evidence>
<organism evidence="15 16">
    <name type="scientific">Candidatus Polarisedimenticola svalbardensis</name>
    <dbReference type="NCBI Taxonomy" id="2886004"/>
    <lineage>
        <taxon>Bacteria</taxon>
        <taxon>Pseudomonadati</taxon>
        <taxon>Acidobacteriota</taxon>
        <taxon>Candidatus Polarisedimenticolia</taxon>
        <taxon>Candidatus Polarisedimenticolales</taxon>
        <taxon>Candidatus Polarisedimenticolaceae</taxon>
        <taxon>Candidatus Polarisedimenticola</taxon>
    </lineage>
</organism>
<dbReference type="Gene3D" id="1.10.20.140">
    <property type="match status" value="1"/>
</dbReference>
<dbReference type="GO" id="GO:0005524">
    <property type="term" value="F:ATP binding"/>
    <property type="evidence" value="ECO:0007669"/>
    <property type="project" value="UniProtKB-UniRule"/>
</dbReference>
<evidence type="ECO:0000256" key="13">
    <source>
        <dbReference type="RuleBase" id="RU003785"/>
    </source>
</evidence>
<evidence type="ECO:0000313" key="16">
    <source>
        <dbReference type="Proteomes" id="UP000648239"/>
    </source>
</evidence>
<keyword evidence="8 10" id="KW-0460">Magnesium</keyword>
<dbReference type="Pfam" id="PF01715">
    <property type="entry name" value="IPPT"/>
    <property type="match status" value="1"/>
</dbReference>
<evidence type="ECO:0000256" key="10">
    <source>
        <dbReference type="HAMAP-Rule" id="MF_00185"/>
    </source>
</evidence>
<gene>
    <name evidence="10 15" type="primary">miaA</name>
    <name evidence="15" type="ORF">IFK94_00600</name>
</gene>
<dbReference type="Gene3D" id="3.40.50.300">
    <property type="entry name" value="P-loop containing nucleotide triphosphate hydrolases"/>
    <property type="match status" value="1"/>
</dbReference>
<keyword evidence="7 10" id="KW-0067">ATP-binding</keyword>
<dbReference type="NCBIfam" id="TIGR00174">
    <property type="entry name" value="miaA"/>
    <property type="match status" value="1"/>
</dbReference>